<feature type="region of interest" description="Disordered" evidence="1">
    <location>
        <begin position="460"/>
        <end position="481"/>
    </location>
</feature>
<accession>A0A9P9EBI2</accession>
<reference evidence="2" key="1">
    <citation type="journal article" date="2021" name="Nat. Commun.">
        <title>Genetic determinants of endophytism in the Arabidopsis root mycobiome.</title>
        <authorList>
            <person name="Mesny F."/>
            <person name="Miyauchi S."/>
            <person name="Thiergart T."/>
            <person name="Pickel B."/>
            <person name="Atanasova L."/>
            <person name="Karlsson M."/>
            <person name="Huettel B."/>
            <person name="Barry K.W."/>
            <person name="Haridas S."/>
            <person name="Chen C."/>
            <person name="Bauer D."/>
            <person name="Andreopoulos W."/>
            <person name="Pangilinan J."/>
            <person name="LaButti K."/>
            <person name="Riley R."/>
            <person name="Lipzen A."/>
            <person name="Clum A."/>
            <person name="Drula E."/>
            <person name="Henrissat B."/>
            <person name="Kohler A."/>
            <person name="Grigoriev I.V."/>
            <person name="Martin F.M."/>
            <person name="Hacquard S."/>
        </authorList>
    </citation>
    <scope>NUCLEOTIDE SEQUENCE</scope>
    <source>
        <strain evidence="2">MPI-CAGE-AT-0147</strain>
    </source>
</reference>
<evidence type="ECO:0000256" key="1">
    <source>
        <dbReference type="SAM" id="MobiDB-lite"/>
    </source>
</evidence>
<comment type="caution">
    <text evidence="2">The sequence shown here is derived from an EMBL/GenBank/DDBJ whole genome shotgun (WGS) entry which is preliminary data.</text>
</comment>
<evidence type="ECO:0000313" key="2">
    <source>
        <dbReference type="EMBL" id="KAH7134136.1"/>
    </source>
</evidence>
<evidence type="ECO:0000313" key="3">
    <source>
        <dbReference type="Proteomes" id="UP000738349"/>
    </source>
</evidence>
<dbReference type="Proteomes" id="UP000738349">
    <property type="component" value="Unassembled WGS sequence"/>
</dbReference>
<feature type="compositionally biased region" description="Gly residues" evidence="1">
    <location>
        <begin position="467"/>
        <end position="481"/>
    </location>
</feature>
<dbReference type="EMBL" id="JAGMUV010000014">
    <property type="protein sequence ID" value="KAH7134136.1"/>
    <property type="molecule type" value="Genomic_DNA"/>
</dbReference>
<dbReference type="AlphaFoldDB" id="A0A9P9EBI2"/>
<dbReference type="OrthoDB" id="654211at2759"/>
<keyword evidence="3" id="KW-1185">Reference proteome</keyword>
<gene>
    <name evidence="2" type="ORF">EDB81DRAFT_902968</name>
</gene>
<organism evidence="2 3">
    <name type="scientific">Dactylonectria macrodidyma</name>
    <dbReference type="NCBI Taxonomy" id="307937"/>
    <lineage>
        <taxon>Eukaryota</taxon>
        <taxon>Fungi</taxon>
        <taxon>Dikarya</taxon>
        <taxon>Ascomycota</taxon>
        <taxon>Pezizomycotina</taxon>
        <taxon>Sordariomycetes</taxon>
        <taxon>Hypocreomycetidae</taxon>
        <taxon>Hypocreales</taxon>
        <taxon>Nectriaceae</taxon>
        <taxon>Dactylonectria</taxon>
    </lineage>
</organism>
<proteinExistence type="predicted"/>
<sequence length="481" mass="54622">MTAEHQDSNNGVNTDDLNSIERQALVHLFQTKVLGVATPNYDFPQELNERKAELEKSFCKFMEGFYTRCKPQIQLKSPPAPTRYQCPFCEYESCVYDDWKNKHLLCHEKNLGRRWHCKTHGLDFKKESEFYKHHRRECSHCEERKGMTCDGLRRGKNKQPCSCVRCHHAKRALVSMEVWHACGFCMDYQVFNCWEDYCSHLRVHFQEGTPKSVWSYSRVIYALICRLETLSQAFANEGPVLLYWRMTEETEKLRQDLQSYNGVDRCGDLAREAYRLTTKPDDPRFLVEPRNSPTSILGGGYQLASRHSADPPRINEGVDLVNPRDPFTGHPDETLPPSTTIPHVRDILSARHLAHCRTNLHSECIPTTPAGTNLEYCGELPSQGFPNFSSNPEGEMLWMALVCNSPEILNELQSRVGSHRVKSMITSYLSAGGSLPATALNDRMDMPHGSFTLGPDLPDAMTTDDQSGGGQQVHGTELMGG</sequence>
<name>A0A9P9EBI2_9HYPO</name>
<protein>
    <submittedName>
        <fullName evidence="2">Uncharacterized protein</fullName>
    </submittedName>
</protein>